<reference evidence="2" key="1">
    <citation type="submission" date="2025-08" db="UniProtKB">
        <authorList>
            <consortium name="Ensembl"/>
        </authorList>
    </citation>
    <scope>IDENTIFICATION</scope>
</reference>
<evidence type="ECO:0000259" key="1">
    <source>
        <dbReference type="Pfam" id="PF25107"/>
    </source>
</evidence>
<feature type="domain" description="VWA7 N-terminal" evidence="1">
    <location>
        <begin position="99"/>
        <end position="268"/>
    </location>
</feature>
<accession>A0A3B3T754</accession>
<reference evidence="2" key="2">
    <citation type="submission" date="2025-09" db="UniProtKB">
        <authorList>
            <consortium name="Ensembl"/>
        </authorList>
    </citation>
    <scope>IDENTIFICATION</scope>
</reference>
<proteinExistence type="predicted"/>
<dbReference type="GeneTree" id="ENSGT00390000011517"/>
<protein>
    <recommendedName>
        <fullName evidence="1">VWA7 N-terminal domain-containing protein</fullName>
    </recommendedName>
</protein>
<dbReference type="PANTHER" id="PTHR14905">
    <property type="entry name" value="NG37"/>
    <property type="match status" value="1"/>
</dbReference>
<evidence type="ECO:0000313" key="2">
    <source>
        <dbReference type="Ensembl" id="ENSPKIP00000038293.1"/>
    </source>
</evidence>
<dbReference type="InterPro" id="IPR056862">
    <property type="entry name" value="VWA7_N"/>
</dbReference>
<dbReference type="Proteomes" id="UP000261540">
    <property type="component" value="Unplaced"/>
</dbReference>
<dbReference type="STRING" id="1676925.ENSPKIP00000038293"/>
<dbReference type="InterPro" id="IPR052577">
    <property type="entry name" value="VWA7"/>
</dbReference>
<organism evidence="2 3">
    <name type="scientific">Paramormyrops kingsleyae</name>
    <dbReference type="NCBI Taxonomy" id="1676925"/>
    <lineage>
        <taxon>Eukaryota</taxon>
        <taxon>Metazoa</taxon>
        <taxon>Chordata</taxon>
        <taxon>Craniata</taxon>
        <taxon>Vertebrata</taxon>
        <taxon>Euteleostomi</taxon>
        <taxon>Actinopterygii</taxon>
        <taxon>Neopterygii</taxon>
        <taxon>Teleostei</taxon>
        <taxon>Osteoglossocephala</taxon>
        <taxon>Osteoglossomorpha</taxon>
        <taxon>Osteoglossiformes</taxon>
        <taxon>Mormyridae</taxon>
        <taxon>Paramormyrops</taxon>
    </lineage>
</organism>
<keyword evidence="3" id="KW-1185">Reference proteome</keyword>
<dbReference type="AlphaFoldDB" id="A0A3B3T754"/>
<sequence length="279" mass="31468">MHPVNHEFVNILTEIQLVFTFGRDTPKMASSQWLSIATLSVMLCGGVHTFMPFKFYQSQISHVDITEMAILRKTAEVCRDLAQKEGRPFSLTIDSRLSAYAVQAACSSGSDPSLRSSNKFEDAIVEIYKSNWRVDIGSHLKDPEYHFDDETFVEGRNLITQGRTIVKKSVTLESFSSARETLGKICHTLQDFYSHSNWIELKNQAPFSTLIKPDVPFTNLADKNTPTCTDCIDDDCKNNILPEILRAKKLTSGYFGVFFFSGKKPTGKFLKILNTSIKN</sequence>
<dbReference type="PANTHER" id="PTHR14905:SF18">
    <property type="entry name" value="VON WILLEBRAND FACTOR A DOMAIN-CONTAINING 10, TANDEM DUPLICATE 1-RELATED"/>
    <property type="match status" value="1"/>
</dbReference>
<evidence type="ECO:0000313" key="3">
    <source>
        <dbReference type="Proteomes" id="UP000261540"/>
    </source>
</evidence>
<name>A0A3B3T754_9TELE</name>
<dbReference type="Ensembl" id="ENSPKIT00000019283.1">
    <property type="protein sequence ID" value="ENSPKIP00000038293.1"/>
    <property type="gene ID" value="ENSPKIG00000016118.1"/>
</dbReference>
<dbReference type="Pfam" id="PF25107">
    <property type="entry name" value="VWA7_N"/>
    <property type="match status" value="1"/>
</dbReference>